<protein>
    <recommendedName>
        <fullName evidence="4">DUF4282 domain-containing protein</fullName>
    </recommendedName>
</protein>
<keyword evidence="1" id="KW-1133">Transmembrane helix</keyword>
<feature type="transmembrane region" description="Helical" evidence="1">
    <location>
        <begin position="26"/>
        <end position="48"/>
    </location>
</feature>
<keyword evidence="1" id="KW-0472">Membrane</keyword>
<comment type="caution">
    <text evidence="2">The sequence shown here is derived from an EMBL/GenBank/DDBJ whole genome shotgun (WGS) entry which is preliminary data.</text>
</comment>
<evidence type="ECO:0000313" key="2">
    <source>
        <dbReference type="EMBL" id="RYC75146.1"/>
    </source>
</evidence>
<accession>A0ABY0FMK2</accession>
<sequence length="145" mass="16532">MSDYETYQLLNSLNSSSSYTSTAAGIGIWSIIAAILAIVGGILVYFLFVNAKTEPKGKFAKWLKDFLSFKIMWIEPILKVVYYVATIFTVLYSFSFIALGGYGFLMFILFLILGPIIIRLVYEATMMFIMIWRNTRDIADNTKKK</sequence>
<feature type="transmembrane region" description="Helical" evidence="1">
    <location>
        <begin position="104"/>
        <end position="122"/>
    </location>
</feature>
<evidence type="ECO:0000256" key="1">
    <source>
        <dbReference type="SAM" id="Phobius"/>
    </source>
</evidence>
<feature type="transmembrane region" description="Helical" evidence="1">
    <location>
        <begin position="80"/>
        <end position="98"/>
    </location>
</feature>
<name>A0ABY0FMK2_9BACT</name>
<dbReference type="RefSeq" id="WP_129734309.1">
    <property type="nucleotide sequence ID" value="NZ_PRLM01000001.1"/>
</dbReference>
<dbReference type="Proteomes" id="UP001191019">
    <property type="component" value="Unassembled WGS sequence"/>
</dbReference>
<dbReference type="EMBL" id="PRLM01000001">
    <property type="protein sequence ID" value="RYC75146.1"/>
    <property type="molecule type" value="Genomic_DNA"/>
</dbReference>
<evidence type="ECO:0008006" key="4">
    <source>
        <dbReference type="Google" id="ProtNLM"/>
    </source>
</evidence>
<proteinExistence type="predicted"/>
<organism evidence="2 3">
    <name type="scientific">Candidatus Nanosyncoccus alces</name>
    <dbReference type="NCBI Taxonomy" id="2171997"/>
    <lineage>
        <taxon>Bacteria</taxon>
        <taxon>Candidatus Saccharimonadota</taxon>
        <taxon>Candidatus Nanosyncoccalia</taxon>
        <taxon>Candidatus Nanosyncoccales</taxon>
        <taxon>Candidatus Nanosyncoccaceae</taxon>
        <taxon>Candidatus Nanosyncoccus</taxon>
    </lineage>
</organism>
<reference evidence="2 3" key="1">
    <citation type="journal article" date="2018" name="bioRxiv">
        <title>Evidence of independent acquisition and adaption of ultra-small bacteria to human hosts across the highly diverse yet reduced genomes of the phylum Saccharibacteria.</title>
        <authorList>
            <person name="McLean J.S."/>
            <person name="Bor B."/>
            <person name="To T.T."/>
            <person name="Liu Q."/>
            <person name="Kearns K.A."/>
            <person name="Solden L.M."/>
            <person name="Wrighton K.C."/>
            <person name="He X."/>
            <person name="Shi W."/>
        </authorList>
    </citation>
    <scope>NUCLEOTIDE SEQUENCE [LARGE SCALE GENOMIC DNA]</scope>
    <source>
        <strain evidence="2 3">TM7_G3_2_Rum_HOT_351B</strain>
    </source>
</reference>
<keyword evidence="3" id="KW-1185">Reference proteome</keyword>
<gene>
    <name evidence="2" type="ORF">G3RUM_00089</name>
</gene>
<reference evidence="2 3" key="2">
    <citation type="journal article" date="2020" name="Cell Rep.">
        <title>Acquisition and Adaptation of Ultra-small Parasitic Reduced Genome Bacteria to Mammalian Hosts.</title>
        <authorList>
            <person name="McLean J.S."/>
            <person name="Bor B."/>
            <person name="Kerns K.A."/>
            <person name="Liu Q."/>
            <person name="To T.T."/>
            <person name="Solden L."/>
            <person name="Hendrickson E.L."/>
            <person name="Wrighton K."/>
            <person name="Shi W."/>
            <person name="He X."/>
        </authorList>
    </citation>
    <scope>NUCLEOTIDE SEQUENCE [LARGE SCALE GENOMIC DNA]</scope>
    <source>
        <strain evidence="2 3">TM7_G3_2_Rum_HOT_351B</strain>
    </source>
</reference>
<keyword evidence="1" id="KW-0812">Transmembrane</keyword>
<evidence type="ECO:0000313" key="3">
    <source>
        <dbReference type="Proteomes" id="UP001191019"/>
    </source>
</evidence>